<evidence type="ECO:0000259" key="1">
    <source>
        <dbReference type="PROSITE" id="PS50011"/>
    </source>
</evidence>
<accession>A0AAD2GWK5</accession>
<dbReference type="Gene3D" id="1.10.510.10">
    <property type="entry name" value="Transferase(Phosphotransferase) domain 1"/>
    <property type="match status" value="1"/>
</dbReference>
<organism evidence="2 3">
    <name type="scientific">Mycena citricolor</name>
    <dbReference type="NCBI Taxonomy" id="2018698"/>
    <lineage>
        <taxon>Eukaryota</taxon>
        <taxon>Fungi</taxon>
        <taxon>Dikarya</taxon>
        <taxon>Basidiomycota</taxon>
        <taxon>Agaricomycotina</taxon>
        <taxon>Agaricomycetes</taxon>
        <taxon>Agaricomycetidae</taxon>
        <taxon>Agaricales</taxon>
        <taxon>Marasmiineae</taxon>
        <taxon>Mycenaceae</taxon>
        <taxon>Mycena</taxon>
    </lineage>
</organism>
<gene>
    <name evidence="2" type="ORF">MYCIT1_LOCUS4488</name>
</gene>
<dbReference type="InterPro" id="IPR011009">
    <property type="entry name" value="Kinase-like_dom_sf"/>
</dbReference>
<dbReference type="GO" id="GO:0004672">
    <property type="term" value="F:protein kinase activity"/>
    <property type="evidence" value="ECO:0007669"/>
    <property type="project" value="InterPro"/>
</dbReference>
<evidence type="ECO:0000313" key="2">
    <source>
        <dbReference type="EMBL" id="CAK5264375.1"/>
    </source>
</evidence>
<feature type="non-terminal residue" evidence="2">
    <location>
        <position position="1"/>
    </location>
</feature>
<evidence type="ECO:0000313" key="3">
    <source>
        <dbReference type="Proteomes" id="UP001295794"/>
    </source>
</evidence>
<proteinExistence type="predicted"/>
<dbReference type="InterPro" id="IPR000719">
    <property type="entry name" value="Prot_kinase_dom"/>
</dbReference>
<protein>
    <recommendedName>
        <fullName evidence="1">Protein kinase domain-containing protein</fullName>
    </recommendedName>
</protein>
<dbReference type="AlphaFoldDB" id="A0AAD2GWK5"/>
<dbReference type="SUPFAM" id="SSF56112">
    <property type="entry name" value="Protein kinase-like (PK-like)"/>
    <property type="match status" value="1"/>
</dbReference>
<dbReference type="EMBL" id="CAVNYO010000054">
    <property type="protein sequence ID" value="CAK5264375.1"/>
    <property type="molecule type" value="Genomic_DNA"/>
</dbReference>
<comment type="caution">
    <text evidence="2">The sequence shown here is derived from an EMBL/GenBank/DDBJ whole genome shotgun (WGS) entry which is preliminary data.</text>
</comment>
<feature type="domain" description="Protein kinase" evidence="1">
    <location>
        <begin position="1"/>
        <end position="365"/>
    </location>
</feature>
<keyword evidence="3" id="KW-1185">Reference proteome</keyword>
<dbReference type="Proteomes" id="UP001295794">
    <property type="component" value="Unassembled WGS sequence"/>
</dbReference>
<sequence>GRVFQAFPTLVSCDTNTSLKLSLTASTMSHIRDFEYYWKDLYDTLASSGYKLRPKFGPDYVQRLPAPETIFGDEDKRLHHRREIMDAERIRDGKQVILKSVSRSVHKTEVDIGTLFSSSPLAEDPRNHCIPILDVLRDPWDSDKEIIVMPRMVSAFEFVTFETVGEVVDCFRQILEGVKFMHENFVAHRDCVFLNFVVDPTRLFPRGTHPVRTIMNPEYTRLSTAVSRTSCWPRYYIIDFGWSVRYNPKDGLVSETIVFGGDRSPPEHQIYGRPCNPFPTDVYTIGNILRTRFLMSEWGEYSHAPLRFLQPLLEQMTQDEPSARPTIGEALAQFDFLCARLTKSQLRAPGAPPEDPLSNCVHSIFQFKNWITFVKPLSPRLTAFYAKLRKTNRHPPTDPWPANAALRAFYTQTRPT</sequence>
<name>A0AAD2GWK5_9AGAR</name>
<dbReference type="GO" id="GO:0005524">
    <property type="term" value="F:ATP binding"/>
    <property type="evidence" value="ECO:0007669"/>
    <property type="project" value="InterPro"/>
</dbReference>
<dbReference type="PROSITE" id="PS50011">
    <property type="entry name" value="PROTEIN_KINASE_DOM"/>
    <property type="match status" value="1"/>
</dbReference>
<dbReference type="SMART" id="SM00220">
    <property type="entry name" value="S_TKc"/>
    <property type="match status" value="1"/>
</dbReference>
<reference evidence="2" key="1">
    <citation type="submission" date="2023-11" db="EMBL/GenBank/DDBJ databases">
        <authorList>
            <person name="De Vega J J."/>
            <person name="De Vega J J."/>
        </authorList>
    </citation>
    <scope>NUCLEOTIDE SEQUENCE</scope>
</reference>